<dbReference type="Pfam" id="PF01471">
    <property type="entry name" value="PG_binding_1"/>
    <property type="match status" value="1"/>
</dbReference>
<dbReference type="InterPro" id="IPR042047">
    <property type="entry name" value="SleB_dom1"/>
</dbReference>
<feature type="signal peptide" evidence="9">
    <location>
        <begin position="1"/>
        <end position="27"/>
    </location>
</feature>
<dbReference type="Pfam" id="PF07486">
    <property type="entry name" value="Hydrolase_2"/>
    <property type="match status" value="1"/>
</dbReference>
<dbReference type="Proteomes" id="UP000886887">
    <property type="component" value="Unassembled WGS sequence"/>
</dbReference>
<keyword evidence="5" id="KW-0378">Hydrolase</keyword>
<evidence type="ECO:0000259" key="10">
    <source>
        <dbReference type="Pfam" id="PF01471"/>
    </source>
</evidence>
<accession>A0A9D0Z7T3</accession>
<evidence type="ECO:0000256" key="8">
    <source>
        <dbReference type="NCBIfam" id="TIGR02869"/>
    </source>
</evidence>
<proteinExistence type="inferred from homology"/>
<dbReference type="SUPFAM" id="SSF47090">
    <property type="entry name" value="PGBD-like"/>
    <property type="match status" value="1"/>
</dbReference>
<evidence type="ECO:0000259" key="11">
    <source>
        <dbReference type="Pfam" id="PF07486"/>
    </source>
</evidence>
<keyword evidence="4 9" id="KW-0732">Signal</keyword>
<feature type="chain" id="PRO_5039566333" description="Spore cortex-lytic enzyme" evidence="9">
    <location>
        <begin position="28"/>
        <end position="227"/>
    </location>
</feature>
<dbReference type="InterPro" id="IPR036365">
    <property type="entry name" value="PGBD-like_sf"/>
</dbReference>
<evidence type="ECO:0000256" key="2">
    <source>
        <dbReference type="ARBA" id="ARBA00018364"/>
    </source>
</evidence>
<dbReference type="AlphaFoldDB" id="A0A9D0Z7T3"/>
<dbReference type="InterPro" id="IPR011105">
    <property type="entry name" value="Cell_wall_hydrolase_SleB"/>
</dbReference>
<dbReference type="GO" id="GO:0071555">
    <property type="term" value="P:cell wall organization"/>
    <property type="evidence" value="ECO:0007669"/>
    <property type="project" value="UniProtKB-KW"/>
</dbReference>
<feature type="domain" description="Peptidoglycan binding-like" evidence="10">
    <location>
        <begin position="36"/>
        <end position="92"/>
    </location>
</feature>
<dbReference type="InterPro" id="IPR014224">
    <property type="entry name" value="Spore_cortex_SleB"/>
</dbReference>
<dbReference type="InterPro" id="IPR002477">
    <property type="entry name" value="Peptidoglycan-bd-like"/>
</dbReference>
<keyword evidence="6" id="KW-0749">Sporulation</keyword>
<reference evidence="12" key="1">
    <citation type="submission" date="2020-10" db="EMBL/GenBank/DDBJ databases">
        <authorList>
            <person name="Gilroy R."/>
        </authorList>
    </citation>
    <scope>NUCLEOTIDE SEQUENCE</scope>
    <source>
        <strain evidence="12">ChiSxjej2B14-6234</strain>
    </source>
</reference>
<feature type="domain" description="Cell wall hydrolase SleB" evidence="11">
    <location>
        <begin position="128"/>
        <end position="226"/>
    </location>
</feature>
<evidence type="ECO:0000256" key="1">
    <source>
        <dbReference type="ARBA" id="ARBA00007010"/>
    </source>
</evidence>
<evidence type="ECO:0000313" key="12">
    <source>
        <dbReference type="EMBL" id="HIQ70787.1"/>
    </source>
</evidence>
<keyword evidence="7" id="KW-0961">Cell wall biogenesis/degradation</keyword>
<dbReference type="Gene3D" id="6.20.240.60">
    <property type="match status" value="1"/>
</dbReference>
<evidence type="ECO:0000256" key="7">
    <source>
        <dbReference type="ARBA" id="ARBA00023316"/>
    </source>
</evidence>
<dbReference type="EMBL" id="DVFJ01000004">
    <property type="protein sequence ID" value="HIQ70787.1"/>
    <property type="molecule type" value="Genomic_DNA"/>
</dbReference>
<evidence type="ECO:0000256" key="4">
    <source>
        <dbReference type="ARBA" id="ARBA00022729"/>
    </source>
</evidence>
<evidence type="ECO:0000256" key="9">
    <source>
        <dbReference type="SAM" id="SignalP"/>
    </source>
</evidence>
<dbReference type="Gene3D" id="1.10.10.2520">
    <property type="entry name" value="Cell wall hydrolase SleB, domain 1"/>
    <property type="match status" value="1"/>
</dbReference>
<comment type="similarity">
    <text evidence="1">Belongs to the SleB family.</text>
</comment>
<gene>
    <name evidence="12" type="primary">sleB</name>
    <name evidence="12" type="ORF">IAB73_01010</name>
</gene>
<dbReference type="InterPro" id="IPR036366">
    <property type="entry name" value="PGBDSf"/>
</dbReference>
<dbReference type="NCBIfam" id="TIGR02869">
    <property type="entry name" value="spore_SleB"/>
    <property type="match status" value="1"/>
</dbReference>
<dbReference type="GO" id="GO:0016787">
    <property type="term" value="F:hydrolase activity"/>
    <property type="evidence" value="ECO:0007669"/>
    <property type="project" value="UniProtKB-KW"/>
</dbReference>
<organism evidence="12 13">
    <name type="scientific">Candidatus Onthenecus intestinigallinarum</name>
    <dbReference type="NCBI Taxonomy" id="2840875"/>
    <lineage>
        <taxon>Bacteria</taxon>
        <taxon>Bacillati</taxon>
        <taxon>Bacillota</taxon>
        <taxon>Clostridia</taxon>
        <taxon>Eubacteriales</taxon>
        <taxon>Candidatus Onthenecus</taxon>
    </lineage>
</organism>
<evidence type="ECO:0000256" key="5">
    <source>
        <dbReference type="ARBA" id="ARBA00022801"/>
    </source>
</evidence>
<evidence type="ECO:0000256" key="6">
    <source>
        <dbReference type="ARBA" id="ARBA00022969"/>
    </source>
</evidence>
<dbReference type="Gene3D" id="1.10.101.10">
    <property type="entry name" value="PGBD-like superfamily/PGBD"/>
    <property type="match status" value="1"/>
</dbReference>
<evidence type="ECO:0000313" key="13">
    <source>
        <dbReference type="Proteomes" id="UP000886887"/>
    </source>
</evidence>
<protein>
    <recommendedName>
        <fullName evidence="2 8">Spore cortex-lytic enzyme</fullName>
    </recommendedName>
</protein>
<dbReference type="GO" id="GO:0009847">
    <property type="term" value="P:spore germination"/>
    <property type="evidence" value="ECO:0007669"/>
    <property type="project" value="UniProtKB-UniRule"/>
</dbReference>
<keyword evidence="3" id="KW-0309">Germination</keyword>
<name>A0A9D0Z7T3_9FIRM</name>
<dbReference type="GO" id="GO:0030435">
    <property type="term" value="P:sporulation resulting in formation of a cellular spore"/>
    <property type="evidence" value="ECO:0007669"/>
    <property type="project" value="UniProtKB-KW"/>
</dbReference>
<reference evidence="12" key="2">
    <citation type="journal article" date="2021" name="PeerJ">
        <title>Extensive microbial diversity within the chicken gut microbiome revealed by metagenomics and culture.</title>
        <authorList>
            <person name="Gilroy R."/>
            <person name="Ravi A."/>
            <person name="Getino M."/>
            <person name="Pursley I."/>
            <person name="Horton D.L."/>
            <person name="Alikhan N.F."/>
            <person name="Baker D."/>
            <person name="Gharbi K."/>
            <person name="Hall N."/>
            <person name="Watson M."/>
            <person name="Adriaenssens E.M."/>
            <person name="Foster-Nyarko E."/>
            <person name="Jarju S."/>
            <person name="Secka A."/>
            <person name="Antonio M."/>
            <person name="Oren A."/>
            <person name="Chaudhuri R.R."/>
            <person name="La Ragione R."/>
            <person name="Hildebrand F."/>
            <person name="Pallen M.J."/>
        </authorList>
    </citation>
    <scope>NUCLEOTIDE SEQUENCE</scope>
    <source>
        <strain evidence="12">ChiSxjej2B14-6234</strain>
    </source>
</reference>
<evidence type="ECO:0000256" key="3">
    <source>
        <dbReference type="ARBA" id="ARBA00022544"/>
    </source>
</evidence>
<sequence>MKHARQMRRAALLLACTWIVCVQIAQAASVVAWGSRGEQVTRVQQRLQQWGYYSGAVDGVFGEETYQAVVRFQQRNGLTADGVVGGATAEAMGISLSSGGAQSVTAVSGYSESEIYLLARIIHGEARGEPYVGKVAVGAVVLNRVRHPSFPNTISGVIYQTGAFDAVTDGQINLEPDSESLRAARDAMNGWDPTGGCIYYYNPATSTSSWIWTREVRLSIGRHNFAV</sequence>
<comment type="caution">
    <text evidence="12">The sequence shown here is derived from an EMBL/GenBank/DDBJ whole genome shotgun (WGS) entry which is preliminary data.</text>
</comment>